<feature type="signal peptide" evidence="1">
    <location>
        <begin position="1"/>
        <end position="28"/>
    </location>
</feature>
<evidence type="ECO:0000256" key="1">
    <source>
        <dbReference type="SAM" id="SignalP"/>
    </source>
</evidence>
<name>A0ABT3PKQ8_9BACT</name>
<evidence type="ECO:0000313" key="2">
    <source>
        <dbReference type="EMBL" id="MCW9706435.1"/>
    </source>
</evidence>
<proteinExistence type="predicted"/>
<protein>
    <recommendedName>
        <fullName evidence="4">Lipocalin-like domain-containing protein</fullName>
    </recommendedName>
</protein>
<feature type="chain" id="PRO_5047176148" description="Lipocalin-like domain-containing protein" evidence="1">
    <location>
        <begin position="29"/>
        <end position="135"/>
    </location>
</feature>
<organism evidence="2 3">
    <name type="scientific">Fodinibius salsisoli</name>
    <dbReference type="NCBI Taxonomy" id="2820877"/>
    <lineage>
        <taxon>Bacteria</taxon>
        <taxon>Pseudomonadati</taxon>
        <taxon>Balneolota</taxon>
        <taxon>Balneolia</taxon>
        <taxon>Balneolales</taxon>
        <taxon>Balneolaceae</taxon>
        <taxon>Fodinibius</taxon>
    </lineage>
</organism>
<evidence type="ECO:0000313" key="3">
    <source>
        <dbReference type="Proteomes" id="UP001207918"/>
    </source>
</evidence>
<dbReference type="PROSITE" id="PS51257">
    <property type="entry name" value="PROKAR_LIPOPROTEIN"/>
    <property type="match status" value="1"/>
</dbReference>
<gene>
    <name evidence="2" type="ORF">J6I44_06195</name>
</gene>
<keyword evidence="1" id="KW-0732">Signal</keyword>
<evidence type="ECO:0008006" key="4">
    <source>
        <dbReference type="Google" id="ProtNLM"/>
    </source>
</evidence>
<dbReference type="RefSeq" id="WP_265765141.1">
    <property type="nucleotide sequence ID" value="NZ_JAGGJA010000003.1"/>
</dbReference>
<comment type="caution">
    <text evidence="2">The sequence shown here is derived from an EMBL/GenBank/DDBJ whole genome shotgun (WGS) entry which is preliminary data.</text>
</comment>
<dbReference type="EMBL" id="JAGGJA010000003">
    <property type="protein sequence ID" value="MCW9706435.1"/>
    <property type="molecule type" value="Genomic_DNA"/>
</dbReference>
<keyword evidence="3" id="KW-1185">Reference proteome</keyword>
<dbReference type="Proteomes" id="UP001207918">
    <property type="component" value="Unassembled WGS sequence"/>
</dbReference>
<accession>A0ABT3PKQ8</accession>
<sequence length="135" mass="15329">MKRTTTITLILFLSALISCSLLDNNSHASKIIGQWQWVRSSGGFAGEVTTRDSAGVPDRHFNFKSNGAFTFYRTDTLVQAGKYSLQKKEGDVIISYDTGQKDFFFDQRVTFKGKDTLILSDECYDCYIHTYIRAQ</sequence>
<reference evidence="2 3" key="1">
    <citation type="submission" date="2021-03" db="EMBL/GenBank/DDBJ databases">
        <title>Aliifodinibius sp. nov., a new bacterium isolated from saline soil.</title>
        <authorList>
            <person name="Galisteo C."/>
            <person name="De La Haba R."/>
            <person name="Sanchez-Porro C."/>
            <person name="Ventosa A."/>
        </authorList>
    </citation>
    <scope>NUCLEOTIDE SEQUENCE [LARGE SCALE GENOMIC DNA]</scope>
    <source>
        <strain evidence="2 3">1BSP15-2V2</strain>
    </source>
</reference>